<dbReference type="InterPro" id="IPR004723">
    <property type="entry name" value="AONS_Archaea/Proteobacteria"/>
</dbReference>
<dbReference type="InterPro" id="IPR050087">
    <property type="entry name" value="AON_synthase_class-II"/>
</dbReference>
<keyword evidence="6 12" id="KW-0808">Transferase</keyword>
<dbReference type="FunFam" id="3.90.1150.10:FF:000004">
    <property type="entry name" value="2-amino-3-ketobutyrate coenzyme A ligase"/>
    <property type="match status" value="1"/>
</dbReference>
<evidence type="ECO:0000256" key="10">
    <source>
        <dbReference type="ARBA" id="ARBA00047715"/>
    </source>
</evidence>
<evidence type="ECO:0000256" key="3">
    <source>
        <dbReference type="ARBA" id="ARBA00004746"/>
    </source>
</evidence>
<accession>A0A140LEH3</accession>
<evidence type="ECO:0000256" key="11">
    <source>
        <dbReference type="PIRSR" id="PIRSR604723-51"/>
    </source>
</evidence>
<comment type="caution">
    <text evidence="14">The sequence shown here is derived from an EMBL/GenBank/DDBJ whole genome shotgun (WGS) entry which is preliminary data.</text>
</comment>
<dbReference type="GO" id="GO:0008710">
    <property type="term" value="F:8-amino-7-oxononanoate synthase activity"/>
    <property type="evidence" value="ECO:0007669"/>
    <property type="project" value="UniProtKB-UniRule"/>
</dbReference>
<feature type="modified residue" description="N6-(pyridoxal phosphate)lysine" evidence="11">
    <location>
        <position position="243"/>
    </location>
</feature>
<gene>
    <name evidence="14" type="ORF">AN619_01080</name>
</gene>
<comment type="pathway">
    <text evidence="3 12">Cofactor biosynthesis; biotin biosynthesis.</text>
</comment>
<keyword evidence="9 14" id="KW-0012">Acyltransferase</keyword>
<organism evidence="14 15">
    <name type="scientific">Thermotalea metallivorans</name>
    <dbReference type="NCBI Taxonomy" id="520762"/>
    <lineage>
        <taxon>Bacteria</taxon>
        <taxon>Bacillati</taxon>
        <taxon>Bacillota</taxon>
        <taxon>Clostridia</taxon>
        <taxon>Peptostreptococcales</taxon>
        <taxon>Thermotaleaceae</taxon>
        <taxon>Thermotalea</taxon>
    </lineage>
</organism>
<dbReference type="NCBIfam" id="NF005394">
    <property type="entry name" value="PRK06939.1"/>
    <property type="match status" value="1"/>
</dbReference>
<keyword evidence="7" id="KW-0093">Biotin biosynthesis</keyword>
<keyword evidence="15" id="KW-1185">Reference proteome</keyword>
<comment type="subunit">
    <text evidence="5 12">Homodimer.</text>
</comment>
<dbReference type="NCBIfam" id="TIGR01825">
    <property type="entry name" value="gly_Cac_T_rel"/>
    <property type="match status" value="1"/>
</dbReference>
<dbReference type="NCBIfam" id="TIGR00858">
    <property type="entry name" value="bioF"/>
    <property type="match status" value="1"/>
</dbReference>
<dbReference type="EMBL" id="LOEE01000003">
    <property type="protein sequence ID" value="KXG78948.1"/>
    <property type="molecule type" value="Genomic_DNA"/>
</dbReference>
<comment type="similarity">
    <text evidence="4 12">Belongs to the class-II pyridoxal-phosphate-dependent aminotransferase family. BioF subfamily.</text>
</comment>
<evidence type="ECO:0000313" key="15">
    <source>
        <dbReference type="Proteomes" id="UP000070456"/>
    </source>
</evidence>
<dbReference type="RefSeq" id="WP_068554006.1">
    <property type="nucleotide sequence ID" value="NZ_LOEE01000003.1"/>
</dbReference>
<dbReference type="FunFam" id="3.40.640.10:FF:000006">
    <property type="entry name" value="5-aminolevulinate synthase, mitochondrial"/>
    <property type="match status" value="1"/>
</dbReference>
<dbReference type="InterPro" id="IPR001917">
    <property type="entry name" value="Aminotrans_II_pyridoxalP_BS"/>
</dbReference>
<dbReference type="STRING" id="520762.AN619_01080"/>
<dbReference type="SUPFAM" id="SSF53383">
    <property type="entry name" value="PLP-dependent transferases"/>
    <property type="match status" value="1"/>
</dbReference>
<dbReference type="InterPro" id="IPR015424">
    <property type="entry name" value="PyrdxlP-dep_Trfase"/>
</dbReference>
<evidence type="ECO:0000256" key="12">
    <source>
        <dbReference type="RuleBase" id="RU003693"/>
    </source>
</evidence>
<protein>
    <recommendedName>
        <fullName evidence="12">8-amino-7-ketopelargonate synthase</fullName>
        <ecNumber evidence="12">2.3.1.47</ecNumber>
    </recommendedName>
</protein>
<dbReference type="PATRIC" id="fig|520762.4.peg.122"/>
<evidence type="ECO:0000313" key="14">
    <source>
        <dbReference type="EMBL" id="KXG78948.1"/>
    </source>
</evidence>
<dbReference type="PANTHER" id="PTHR13693:SF3">
    <property type="entry name" value="LD36009P"/>
    <property type="match status" value="1"/>
</dbReference>
<dbReference type="GO" id="GO:0030170">
    <property type="term" value="F:pyridoxal phosphate binding"/>
    <property type="evidence" value="ECO:0007669"/>
    <property type="project" value="InterPro"/>
</dbReference>
<evidence type="ECO:0000256" key="8">
    <source>
        <dbReference type="ARBA" id="ARBA00022898"/>
    </source>
</evidence>
<evidence type="ECO:0000256" key="1">
    <source>
        <dbReference type="ARBA" id="ARBA00001933"/>
    </source>
</evidence>
<proteinExistence type="inferred from homology"/>
<dbReference type="UniPathway" id="UPA00078"/>
<feature type="domain" description="Aminotransferase class I/classII large" evidence="13">
    <location>
        <begin position="43"/>
        <end position="385"/>
    </location>
</feature>
<evidence type="ECO:0000256" key="4">
    <source>
        <dbReference type="ARBA" id="ARBA00010008"/>
    </source>
</evidence>
<comment type="catalytic activity">
    <reaction evidence="10 12">
        <text>6-carboxyhexanoyl-[ACP] + L-alanine + H(+) = (8S)-8-amino-7-oxononanoate + holo-[ACP] + CO2</text>
        <dbReference type="Rhea" id="RHEA:42288"/>
        <dbReference type="Rhea" id="RHEA-COMP:9685"/>
        <dbReference type="Rhea" id="RHEA-COMP:9955"/>
        <dbReference type="ChEBI" id="CHEBI:15378"/>
        <dbReference type="ChEBI" id="CHEBI:16526"/>
        <dbReference type="ChEBI" id="CHEBI:57972"/>
        <dbReference type="ChEBI" id="CHEBI:64479"/>
        <dbReference type="ChEBI" id="CHEBI:78846"/>
        <dbReference type="ChEBI" id="CHEBI:149468"/>
        <dbReference type="EC" id="2.3.1.47"/>
    </reaction>
</comment>
<dbReference type="EC" id="2.3.1.47" evidence="12"/>
<evidence type="ECO:0000256" key="2">
    <source>
        <dbReference type="ARBA" id="ARBA00002513"/>
    </source>
</evidence>
<dbReference type="Gene3D" id="3.40.640.10">
    <property type="entry name" value="Type I PLP-dependent aspartate aminotransferase-like (Major domain)"/>
    <property type="match status" value="1"/>
</dbReference>
<evidence type="ECO:0000256" key="5">
    <source>
        <dbReference type="ARBA" id="ARBA00011738"/>
    </source>
</evidence>
<evidence type="ECO:0000256" key="7">
    <source>
        <dbReference type="ARBA" id="ARBA00022756"/>
    </source>
</evidence>
<dbReference type="Proteomes" id="UP000070456">
    <property type="component" value="Unassembled WGS sequence"/>
</dbReference>
<dbReference type="InterPro" id="IPR004839">
    <property type="entry name" value="Aminotransferase_I/II_large"/>
</dbReference>
<comment type="cofactor">
    <cofactor evidence="1 11 12">
        <name>pyridoxal 5'-phosphate</name>
        <dbReference type="ChEBI" id="CHEBI:597326"/>
    </cofactor>
</comment>
<dbReference type="Pfam" id="PF00155">
    <property type="entry name" value="Aminotran_1_2"/>
    <property type="match status" value="1"/>
</dbReference>
<dbReference type="CDD" id="cd06454">
    <property type="entry name" value="KBL_like"/>
    <property type="match status" value="1"/>
</dbReference>
<dbReference type="InterPro" id="IPR015421">
    <property type="entry name" value="PyrdxlP-dep_Trfase_major"/>
</dbReference>
<evidence type="ECO:0000256" key="6">
    <source>
        <dbReference type="ARBA" id="ARBA00022679"/>
    </source>
</evidence>
<keyword evidence="8 11" id="KW-0663">Pyridoxal phosphate</keyword>
<evidence type="ECO:0000256" key="9">
    <source>
        <dbReference type="ARBA" id="ARBA00023315"/>
    </source>
</evidence>
<dbReference type="PROSITE" id="PS00599">
    <property type="entry name" value="AA_TRANSFER_CLASS_2"/>
    <property type="match status" value="1"/>
</dbReference>
<name>A0A140LEH3_9FIRM</name>
<dbReference type="PANTHER" id="PTHR13693">
    <property type="entry name" value="CLASS II AMINOTRANSFERASE/8-AMINO-7-OXONONANOATE SYNTHASE"/>
    <property type="match status" value="1"/>
</dbReference>
<reference evidence="14 15" key="1">
    <citation type="submission" date="2015-12" db="EMBL/GenBank/DDBJ databases">
        <title>Draft genome sequence of the thermoanaerobe Thermotalea metallivorans, an isolate from the runoff channel of the Great Artesian Basin, Australia.</title>
        <authorList>
            <person name="Patel B.K."/>
        </authorList>
    </citation>
    <scope>NUCLEOTIDE SEQUENCE [LARGE SCALE GENOMIC DNA]</scope>
    <source>
        <strain evidence="14 15">B2-1</strain>
    </source>
</reference>
<dbReference type="Gene3D" id="3.90.1150.10">
    <property type="entry name" value="Aspartate Aminotransferase, domain 1"/>
    <property type="match status" value="1"/>
</dbReference>
<dbReference type="AlphaFoldDB" id="A0A140LEH3"/>
<evidence type="ECO:0000259" key="13">
    <source>
        <dbReference type="Pfam" id="PF00155"/>
    </source>
</evidence>
<dbReference type="InterPro" id="IPR010962">
    <property type="entry name" value="AONS_Archaea/Firmicutes"/>
</dbReference>
<comment type="function">
    <text evidence="2 12">Catalyzes the decarboxylative condensation of pimeloyl-[acyl-carrier protein] and L-alanine to produce 8-amino-7-oxononanoate (AON), [acyl-carrier protein], and carbon dioxide.</text>
</comment>
<dbReference type="InterPro" id="IPR015422">
    <property type="entry name" value="PyrdxlP-dep_Trfase_small"/>
</dbReference>
<dbReference type="GO" id="GO:0005737">
    <property type="term" value="C:cytoplasm"/>
    <property type="evidence" value="ECO:0007669"/>
    <property type="project" value="UniProtKB-ARBA"/>
</dbReference>
<sequence>MSNIHELPFLKEKLEELKAQGVYRKLPILEGPNEPEVVLNGRKVINLSSNNYLGFANHPRLKKAAIEAVEKYGVGAGAVRTIIGNMDIHEEMEALLAKFKREEAVMSFQSGFNCNAGAIQAITEAGDLIISDELNHASIIDGARLSKADKTIYKHNDMDHLEKVLKENRDKYRNILIITDGVFSMDGDIADLPNIAALAEKYDAMTYVDDAHGSGVLGESGRGTVDHFHLHGRIDFSIGTLSKAIGVIGGYVAGSRTAQDWLNHRGRPILFSTALPPAAVGAIIEAIKMLMETTEYTDRLWNNARYFKEKLGRLGFNTSNSQTPITPVIIGDEAKTMEFSRNLFNHGVFVSGIVFPTVPKGTGRVRCMVTAAHTEEQLDRAVAAFEKVGKEMGLI</sequence>
<dbReference type="GO" id="GO:0009102">
    <property type="term" value="P:biotin biosynthetic process"/>
    <property type="evidence" value="ECO:0007669"/>
    <property type="project" value="UniProtKB-UniRule"/>
</dbReference>
<dbReference type="OrthoDB" id="9807157at2"/>